<organism evidence="3 4">
    <name type="scientific">Pseudorhizobium tarimense</name>
    <dbReference type="NCBI Taxonomy" id="1079109"/>
    <lineage>
        <taxon>Bacteria</taxon>
        <taxon>Pseudomonadati</taxon>
        <taxon>Pseudomonadota</taxon>
        <taxon>Alphaproteobacteria</taxon>
        <taxon>Hyphomicrobiales</taxon>
        <taxon>Rhizobiaceae</taxon>
        <taxon>Rhizobium/Agrobacterium group</taxon>
        <taxon>Pseudorhizobium</taxon>
    </lineage>
</organism>
<evidence type="ECO:0000313" key="3">
    <source>
        <dbReference type="EMBL" id="MET3585933.1"/>
    </source>
</evidence>
<dbReference type="RefSeq" id="WP_247243942.1">
    <property type="nucleotide sequence ID" value="NZ_JALJRA010000007.1"/>
</dbReference>
<gene>
    <name evidence="3" type="ORF">ABID21_002048</name>
</gene>
<reference evidence="3 4" key="1">
    <citation type="submission" date="2024-06" db="EMBL/GenBank/DDBJ databases">
        <title>Genomic Encyclopedia of Type Strains, Phase IV (KMG-IV): sequencing the most valuable type-strain genomes for metagenomic binning, comparative biology and taxonomic classification.</title>
        <authorList>
            <person name="Goeker M."/>
        </authorList>
    </citation>
    <scope>NUCLEOTIDE SEQUENCE [LARGE SCALE GENOMIC DNA]</scope>
    <source>
        <strain evidence="3 4">DSM 105042</strain>
    </source>
</reference>
<dbReference type="Proteomes" id="UP001549031">
    <property type="component" value="Unassembled WGS sequence"/>
</dbReference>
<keyword evidence="4" id="KW-1185">Reference proteome</keyword>
<dbReference type="EMBL" id="JBEPLJ010000007">
    <property type="protein sequence ID" value="MET3585933.1"/>
    <property type="molecule type" value="Genomic_DNA"/>
</dbReference>
<sequence length="65" mass="6917">MSQKSKSMPIIGAIVVIIIGLALAYWITRGTDTAPTTPPDRTNTEETLPAQPADPSPSPVQQQSQ</sequence>
<proteinExistence type="predicted"/>
<feature type="compositionally biased region" description="Low complexity" evidence="1">
    <location>
        <begin position="30"/>
        <end position="41"/>
    </location>
</feature>
<feature type="region of interest" description="Disordered" evidence="1">
    <location>
        <begin position="30"/>
        <end position="65"/>
    </location>
</feature>
<feature type="transmembrane region" description="Helical" evidence="2">
    <location>
        <begin position="7"/>
        <end position="27"/>
    </location>
</feature>
<accession>A0ABV2H5X4</accession>
<name>A0ABV2H5X4_9HYPH</name>
<evidence type="ECO:0000313" key="4">
    <source>
        <dbReference type="Proteomes" id="UP001549031"/>
    </source>
</evidence>
<keyword evidence="2" id="KW-0472">Membrane</keyword>
<comment type="caution">
    <text evidence="3">The sequence shown here is derived from an EMBL/GenBank/DDBJ whole genome shotgun (WGS) entry which is preliminary data.</text>
</comment>
<evidence type="ECO:0000256" key="1">
    <source>
        <dbReference type="SAM" id="MobiDB-lite"/>
    </source>
</evidence>
<protein>
    <submittedName>
        <fullName evidence="3">Uncharacterized protein</fullName>
    </submittedName>
</protein>
<keyword evidence="2" id="KW-0812">Transmembrane</keyword>
<keyword evidence="2" id="KW-1133">Transmembrane helix</keyword>
<evidence type="ECO:0000256" key="2">
    <source>
        <dbReference type="SAM" id="Phobius"/>
    </source>
</evidence>